<name>A0A928TWN5_UNCKA</name>
<dbReference type="GO" id="GO:0003735">
    <property type="term" value="F:structural constituent of ribosome"/>
    <property type="evidence" value="ECO:0007669"/>
    <property type="project" value="InterPro"/>
</dbReference>
<accession>A0A928TWN5</accession>
<protein>
    <recommendedName>
        <fullName evidence="3">Small ribosomal subunit protein bS16</fullName>
    </recommendedName>
</protein>
<dbReference type="Gene3D" id="3.30.1320.10">
    <property type="match status" value="1"/>
</dbReference>
<dbReference type="HAMAP" id="MF_00385">
    <property type="entry name" value="Ribosomal_bS16"/>
    <property type="match status" value="1"/>
</dbReference>
<keyword evidence="2 3" id="KW-0687">Ribonucleoprotein</keyword>
<evidence type="ECO:0000256" key="3">
    <source>
        <dbReference type="HAMAP-Rule" id="MF_00385"/>
    </source>
</evidence>
<feature type="compositionally biased region" description="Basic and acidic residues" evidence="4">
    <location>
        <begin position="98"/>
        <end position="124"/>
    </location>
</feature>
<dbReference type="AlphaFoldDB" id="A0A928TWN5"/>
<dbReference type="NCBIfam" id="TIGR00002">
    <property type="entry name" value="S16"/>
    <property type="match status" value="1"/>
</dbReference>
<comment type="similarity">
    <text evidence="3">Belongs to the bacterial ribosomal protein bS16 family.</text>
</comment>
<organism evidence="5 6">
    <name type="scientific">candidate division WWE3 bacterium</name>
    <dbReference type="NCBI Taxonomy" id="2053526"/>
    <lineage>
        <taxon>Bacteria</taxon>
        <taxon>Katanobacteria</taxon>
    </lineage>
</organism>
<evidence type="ECO:0000256" key="1">
    <source>
        <dbReference type="ARBA" id="ARBA00022980"/>
    </source>
</evidence>
<dbReference type="GO" id="GO:0005737">
    <property type="term" value="C:cytoplasm"/>
    <property type="evidence" value="ECO:0007669"/>
    <property type="project" value="UniProtKB-ARBA"/>
</dbReference>
<evidence type="ECO:0000313" key="5">
    <source>
        <dbReference type="EMBL" id="MBE7525133.1"/>
    </source>
</evidence>
<evidence type="ECO:0000256" key="4">
    <source>
        <dbReference type="SAM" id="MobiDB-lite"/>
    </source>
</evidence>
<dbReference type="InterPro" id="IPR000307">
    <property type="entry name" value="Ribosomal_bS16"/>
</dbReference>
<dbReference type="PANTHER" id="PTHR12919">
    <property type="entry name" value="30S RIBOSOMAL PROTEIN S16"/>
    <property type="match status" value="1"/>
</dbReference>
<proteinExistence type="inferred from homology"/>
<dbReference type="EMBL" id="JABTTY010000001">
    <property type="protein sequence ID" value="MBE7525133.1"/>
    <property type="molecule type" value="Genomic_DNA"/>
</dbReference>
<sequence>MLSIRLRRVGKRNAPMYRLIVCEKTKDPLGDYLENLGTYNPRANPADIQLKADRIKVWLNKGAQPSETVWNLLVDQRILEGGKRKTIRLSTTRREKLNLKHEEEKKAAEDAKAKEEARMAEERANAQAVAATDASNTPPDTQPEAATLPETALPSAEEKPAE</sequence>
<dbReference type="SUPFAM" id="SSF54565">
    <property type="entry name" value="Ribosomal protein S16"/>
    <property type="match status" value="1"/>
</dbReference>
<dbReference type="InterPro" id="IPR023803">
    <property type="entry name" value="Ribosomal_bS16_dom_sf"/>
</dbReference>
<dbReference type="Proteomes" id="UP000710385">
    <property type="component" value="Unassembled WGS sequence"/>
</dbReference>
<comment type="caution">
    <text evidence="5">The sequence shown here is derived from an EMBL/GenBank/DDBJ whole genome shotgun (WGS) entry which is preliminary data.</text>
</comment>
<dbReference type="PANTHER" id="PTHR12919:SF20">
    <property type="entry name" value="SMALL RIBOSOMAL SUBUNIT PROTEIN BS16M"/>
    <property type="match status" value="1"/>
</dbReference>
<evidence type="ECO:0000256" key="2">
    <source>
        <dbReference type="ARBA" id="ARBA00023274"/>
    </source>
</evidence>
<reference evidence="5" key="1">
    <citation type="submission" date="2020-05" db="EMBL/GenBank/DDBJ databases">
        <title>High-Quality Genomes of Partial-Nitritation/Anammox System by Hierarchical Clustering Based Hybrid Assembly.</title>
        <authorList>
            <person name="Liu L."/>
            <person name="Wang Y."/>
            <person name="Che Y."/>
            <person name="Chen Y."/>
            <person name="Xia Y."/>
            <person name="Luo R."/>
            <person name="Cheng S.H."/>
            <person name="Zheng C."/>
            <person name="Zhang T."/>
        </authorList>
    </citation>
    <scope>NUCLEOTIDE SEQUENCE</scope>
    <source>
        <strain evidence="5">H1_PAT1</strain>
    </source>
</reference>
<feature type="region of interest" description="Disordered" evidence="4">
    <location>
        <begin position="98"/>
        <end position="162"/>
    </location>
</feature>
<gene>
    <name evidence="3 5" type="primary">rpsP</name>
    <name evidence="5" type="ORF">HS096_01940</name>
</gene>
<dbReference type="Pfam" id="PF00886">
    <property type="entry name" value="Ribosomal_S16"/>
    <property type="match status" value="1"/>
</dbReference>
<evidence type="ECO:0000313" key="6">
    <source>
        <dbReference type="Proteomes" id="UP000710385"/>
    </source>
</evidence>
<dbReference type="GO" id="GO:0006412">
    <property type="term" value="P:translation"/>
    <property type="evidence" value="ECO:0007669"/>
    <property type="project" value="UniProtKB-UniRule"/>
</dbReference>
<keyword evidence="1 3" id="KW-0689">Ribosomal protein</keyword>
<dbReference type="GO" id="GO:0015935">
    <property type="term" value="C:small ribosomal subunit"/>
    <property type="evidence" value="ECO:0007669"/>
    <property type="project" value="TreeGrafter"/>
</dbReference>